<accession>A0A558C334</accession>
<evidence type="ECO:0000313" key="2">
    <source>
        <dbReference type="EMBL" id="TVT43097.1"/>
    </source>
</evidence>
<sequence>MLSPAVRAAADQYAISRGIAPTGGPIFKEVVYGYETGYHAGFIARPQVERFPLSGQREFLRVLAPYVAENITVYHPHSGRYGLLRGLPATYEGQGEPLADVEFYCDAEARGEGGGDITEPVSKILPVLYAFEDLATELTLPDGRRVVPAVEVAKLNGGHDNIDGAEMTQDLFRNNILSLTANGIHCWALYRHDFFAADTGYGLREINWLRTAHFAIGLAPYQYHRRVVGVDYASGQKPFQYLTLGEPLPLVTPCPSRRNDCPSGCPKCPTEKEVSRA</sequence>
<evidence type="ECO:0000256" key="1">
    <source>
        <dbReference type="SAM" id="MobiDB-lite"/>
    </source>
</evidence>
<evidence type="ECO:0000313" key="3">
    <source>
        <dbReference type="Proteomes" id="UP000317624"/>
    </source>
</evidence>
<protein>
    <submittedName>
        <fullName evidence="2">Uncharacterized protein</fullName>
    </submittedName>
</protein>
<dbReference type="AlphaFoldDB" id="A0A558C334"/>
<comment type="caution">
    <text evidence="2">The sequence shown here is derived from an EMBL/GenBank/DDBJ whole genome shotgun (WGS) entry which is preliminary data.</text>
</comment>
<keyword evidence="3" id="KW-1185">Reference proteome</keyword>
<dbReference type="EMBL" id="VMRJ01000001">
    <property type="protein sequence ID" value="TVT43097.1"/>
    <property type="molecule type" value="Genomic_DNA"/>
</dbReference>
<name>A0A558C334_9BACT</name>
<dbReference type="Proteomes" id="UP000317624">
    <property type="component" value="Unassembled WGS sequence"/>
</dbReference>
<gene>
    <name evidence="2" type="ORF">FNT36_03120</name>
</gene>
<reference evidence="2 3" key="1">
    <citation type="submission" date="2019-07" db="EMBL/GenBank/DDBJ databases">
        <title>Hymenobacter sp. straun FUR1 Genome sequencing and assembly.</title>
        <authorList>
            <person name="Chhetri G."/>
        </authorList>
    </citation>
    <scope>NUCLEOTIDE SEQUENCE [LARGE SCALE GENOMIC DNA]</scope>
    <source>
        <strain evidence="2 3">Fur1</strain>
    </source>
</reference>
<organism evidence="2 3">
    <name type="scientific">Hymenobacter setariae</name>
    <dbReference type="NCBI Taxonomy" id="2594794"/>
    <lineage>
        <taxon>Bacteria</taxon>
        <taxon>Pseudomonadati</taxon>
        <taxon>Bacteroidota</taxon>
        <taxon>Cytophagia</taxon>
        <taxon>Cytophagales</taxon>
        <taxon>Hymenobacteraceae</taxon>
        <taxon>Hymenobacter</taxon>
    </lineage>
</organism>
<proteinExistence type="predicted"/>
<dbReference type="RefSeq" id="WP_144844239.1">
    <property type="nucleotide sequence ID" value="NZ_VMRJ01000001.1"/>
</dbReference>
<feature type="region of interest" description="Disordered" evidence="1">
    <location>
        <begin position="258"/>
        <end position="277"/>
    </location>
</feature>